<reference evidence="2" key="2">
    <citation type="journal article" date="2021" name="PeerJ">
        <title>Extensive microbial diversity within the chicken gut microbiome revealed by metagenomics and culture.</title>
        <authorList>
            <person name="Gilroy R."/>
            <person name="Ravi A."/>
            <person name="Getino M."/>
            <person name="Pursley I."/>
            <person name="Horton D.L."/>
            <person name="Alikhan N.F."/>
            <person name="Baker D."/>
            <person name="Gharbi K."/>
            <person name="Hall N."/>
            <person name="Watson M."/>
            <person name="Adriaenssens E.M."/>
            <person name="Foster-Nyarko E."/>
            <person name="Jarju S."/>
            <person name="Secka A."/>
            <person name="Antonio M."/>
            <person name="Oren A."/>
            <person name="Chaudhuri R.R."/>
            <person name="La Ragione R."/>
            <person name="Hildebrand F."/>
            <person name="Pallen M.J."/>
        </authorList>
    </citation>
    <scope>NUCLEOTIDE SEQUENCE</scope>
    <source>
        <strain evidence="2">G3-3990</strain>
    </source>
</reference>
<proteinExistence type="predicted"/>
<organism evidence="2 3">
    <name type="scientific">Candidatus Gallipaludibacter merdavium</name>
    <dbReference type="NCBI Taxonomy" id="2840839"/>
    <lineage>
        <taxon>Bacteria</taxon>
        <taxon>Pseudomonadati</taxon>
        <taxon>Bacteroidota</taxon>
        <taxon>Bacteroidia</taxon>
        <taxon>Bacteroidales</taxon>
        <taxon>Candidatus Gallipaludibacter</taxon>
    </lineage>
</organism>
<keyword evidence="1" id="KW-0472">Membrane</keyword>
<evidence type="ECO:0000313" key="2">
    <source>
        <dbReference type="EMBL" id="MBO8460112.1"/>
    </source>
</evidence>
<evidence type="ECO:0000256" key="1">
    <source>
        <dbReference type="SAM" id="Phobius"/>
    </source>
</evidence>
<gene>
    <name evidence="2" type="ORF">IAA73_07265</name>
</gene>
<feature type="transmembrane region" description="Helical" evidence="1">
    <location>
        <begin position="12"/>
        <end position="35"/>
    </location>
</feature>
<sequence>MEEILSQFIIDNFGLSVFIMVVIVIGIIFVSIWCYKVYAKVKKIDELPCDRHKDKMYEHDNAVTRIETSINFLTKEIDTAMKTFQHMNVKTDSFTKTNSPLSITEKGWEMVHRLGVDTMFEKNWPRINKLISEGVDTSSAYDINNFCIEQAVVFPEKFLSDEEISHLKEDAYQTGNALASYMKVIAVMSRDRFFEENGMNANDIDAKDKE</sequence>
<keyword evidence="1" id="KW-0812">Transmembrane</keyword>
<dbReference type="EMBL" id="JADIMG010000072">
    <property type="protein sequence ID" value="MBO8460112.1"/>
    <property type="molecule type" value="Genomic_DNA"/>
</dbReference>
<reference evidence="2" key="1">
    <citation type="submission" date="2020-10" db="EMBL/GenBank/DDBJ databases">
        <authorList>
            <person name="Gilroy R."/>
        </authorList>
    </citation>
    <scope>NUCLEOTIDE SEQUENCE</scope>
    <source>
        <strain evidence="2">G3-3990</strain>
    </source>
</reference>
<keyword evidence="1" id="KW-1133">Transmembrane helix</keyword>
<comment type="caution">
    <text evidence="2">The sequence shown here is derived from an EMBL/GenBank/DDBJ whole genome shotgun (WGS) entry which is preliminary data.</text>
</comment>
<dbReference type="Proteomes" id="UP000823641">
    <property type="component" value="Unassembled WGS sequence"/>
</dbReference>
<accession>A0A9D9N4K3</accession>
<name>A0A9D9N4K3_9BACT</name>
<protein>
    <submittedName>
        <fullName evidence="2">Uncharacterized protein</fullName>
    </submittedName>
</protein>
<dbReference type="AlphaFoldDB" id="A0A9D9N4K3"/>
<evidence type="ECO:0000313" key="3">
    <source>
        <dbReference type="Proteomes" id="UP000823641"/>
    </source>
</evidence>